<dbReference type="SUPFAM" id="SSF64307">
    <property type="entry name" value="SirA-like"/>
    <property type="match status" value="1"/>
</dbReference>
<dbReference type="SMART" id="SM00450">
    <property type="entry name" value="RHOD"/>
    <property type="match status" value="1"/>
</dbReference>
<dbReference type="Gene3D" id="3.40.250.10">
    <property type="entry name" value="Rhodanese-like domain"/>
    <property type="match status" value="1"/>
</dbReference>
<proteinExistence type="predicted"/>
<dbReference type="PANTHER" id="PTHR43031:SF17">
    <property type="entry name" value="SULFURTRANSFERASE YTWF-RELATED"/>
    <property type="match status" value="1"/>
</dbReference>
<evidence type="ECO:0000259" key="1">
    <source>
        <dbReference type="PROSITE" id="PS50206"/>
    </source>
</evidence>
<dbReference type="CDD" id="cd00291">
    <property type="entry name" value="SirA_YedF_YeeD"/>
    <property type="match status" value="1"/>
</dbReference>
<dbReference type="AlphaFoldDB" id="A0A549YMY1"/>
<sequence length="210" mass="23234">MVACSPGQRTLKNSREVIIVGITVNETLDAKGFACPMPIVKTKKAIANLEPGQVMEVQATDKGSTADIKAWAESTGHQYLGTVEEGEVLKHYLRKASDHEANEETKYEEVIDLRELRQKVDGGEAIIILDVRENAEYAFNHIPGSINIPLGELEDRMDELKNDKEINVICRTGSRSDLASRKLSEKGFNNVKNVVPGMIQWDGPTEQSAK</sequence>
<dbReference type="InterPro" id="IPR001455">
    <property type="entry name" value="TusA-like"/>
</dbReference>
<organism evidence="2 3">
    <name type="scientific">Lentibacillus cibarius</name>
    <dbReference type="NCBI Taxonomy" id="2583219"/>
    <lineage>
        <taxon>Bacteria</taxon>
        <taxon>Bacillati</taxon>
        <taxon>Bacillota</taxon>
        <taxon>Bacilli</taxon>
        <taxon>Bacillales</taxon>
        <taxon>Bacillaceae</taxon>
        <taxon>Lentibacillus</taxon>
    </lineage>
</organism>
<dbReference type="InterPro" id="IPR050229">
    <property type="entry name" value="GlpE_sulfurtransferase"/>
</dbReference>
<accession>A0A549YMY1</accession>
<dbReference type="Pfam" id="PF00581">
    <property type="entry name" value="Rhodanese"/>
    <property type="match status" value="1"/>
</dbReference>
<dbReference type="CDD" id="cd00158">
    <property type="entry name" value="RHOD"/>
    <property type="match status" value="1"/>
</dbReference>
<feature type="domain" description="Rhodanese" evidence="1">
    <location>
        <begin position="122"/>
        <end position="207"/>
    </location>
</feature>
<dbReference type="InterPro" id="IPR001763">
    <property type="entry name" value="Rhodanese-like_dom"/>
</dbReference>
<protein>
    <recommendedName>
        <fullName evidence="1">Rhodanese domain-containing protein</fullName>
    </recommendedName>
</protein>
<dbReference type="EMBL" id="VJMZ01000001">
    <property type="protein sequence ID" value="TRM13235.1"/>
    <property type="molecule type" value="Genomic_DNA"/>
</dbReference>
<dbReference type="Gene3D" id="3.30.110.40">
    <property type="entry name" value="TusA-like domain"/>
    <property type="match status" value="1"/>
</dbReference>
<dbReference type="PANTHER" id="PTHR43031">
    <property type="entry name" value="FAD-DEPENDENT OXIDOREDUCTASE"/>
    <property type="match status" value="1"/>
</dbReference>
<evidence type="ECO:0000313" key="2">
    <source>
        <dbReference type="EMBL" id="TRM13235.1"/>
    </source>
</evidence>
<comment type="caution">
    <text evidence="2">The sequence shown here is derived from an EMBL/GenBank/DDBJ whole genome shotgun (WGS) entry which is preliminary data.</text>
</comment>
<dbReference type="Pfam" id="PF01206">
    <property type="entry name" value="TusA"/>
    <property type="match status" value="1"/>
</dbReference>
<gene>
    <name evidence="2" type="ORF">FH966_08690</name>
</gene>
<reference evidence="2 3" key="1">
    <citation type="submission" date="2019-07" db="EMBL/GenBank/DDBJ databases">
        <title>Genomic analysis of Lentibacillus sp. NKC851-2.</title>
        <authorList>
            <person name="Oh Y.J."/>
        </authorList>
    </citation>
    <scope>NUCLEOTIDE SEQUENCE [LARGE SCALE GENOMIC DNA]</scope>
    <source>
        <strain evidence="2 3">NKC851-2</strain>
    </source>
</reference>
<dbReference type="InterPro" id="IPR036873">
    <property type="entry name" value="Rhodanese-like_dom_sf"/>
</dbReference>
<dbReference type="PROSITE" id="PS50206">
    <property type="entry name" value="RHODANESE_3"/>
    <property type="match status" value="1"/>
</dbReference>
<dbReference type="InterPro" id="IPR036868">
    <property type="entry name" value="TusA-like_sf"/>
</dbReference>
<dbReference type="SUPFAM" id="SSF52821">
    <property type="entry name" value="Rhodanese/Cell cycle control phosphatase"/>
    <property type="match status" value="1"/>
</dbReference>
<evidence type="ECO:0000313" key="3">
    <source>
        <dbReference type="Proteomes" id="UP000319280"/>
    </source>
</evidence>
<dbReference type="PROSITE" id="PS01148">
    <property type="entry name" value="UPF0033"/>
    <property type="match status" value="1"/>
</dbReference>
<dbReference type="Proteomes" id="UP000319280">
    <property type="component" value="Unassembled WGS sequence"/>
</dbReference>
<keyword evidence="3" id="KW-1185">Reference proteome</keyword>
<name>A0A549YMY1_9BACI</name>